<protein>
    <recommendedName>
        <fullName evidence="1">Polymerase beta nucleotidyltransferase domain-containing protein</fullName>
    </recommendedName>
</protein>
<reference evidence="2" key="1">
    <citation type="journal article" date="2014" name="Front. Microbiol.">
        <title>High frequency of phylogenetically diverse reductive dehalogenase-homologous genes in deep subseafloor sedimentary metagenomes.</title>
        <authorList>
            <person name="Kawai M."/>
            <person name="Futagami T."/>
            <person name="Toyoda A."/>
            <person name="Takaki Y."/>
            <person name="Nishi S."/>
            <person name="Hori S."/>
            <person name="Arai W."/>
            <person name="Tsubouchi T."/>
            <person name="Morono Y."/>
            <person name="Uchiyama I."/>
            <person name="Ito T."/>
            <person name="Fujiyama A."/>
            <person name="Inagaki F."/>
            <person name="Takami H."/>
        </authorList>
    </citation>
    <scope>NUCLEOTIDE SEQUENCE</scope>
    <source>
        <strain evidence="2">Expedition CK06-06</strain>
    </source>
</reference>
<dbReference type="InterPro" id="IPR043519">
    <property type="entry name" value="NT_sf"/>
</dbReference>
<dbReference type="AlphaFoldDB" id="X1LIE5"/>
<gene>
    <name evidence="2" type="ORF">S06H3_34864</name>
</gene>
<name>X1LIE5_9ZZZZ</name>
<dbReference type="Pfam" id="PF18765">
    <property type="entry name" value="Polbeta"/>
    <property type="match status" value="1"/>
</dbReference>
<feature type="non-terminal residue" evidence="2">
    <location>
        <position position="1"/>
    </location>
</feature>
<proteinExistence type="predicted"/>
<dbReference type="CDD" id="cd05403">
    <property type="entry name" value="NT_KNTase_like"/>
    <property type="match status" value="1"/>
</dbReference>
<evidence type="ECO:0000313" key="2">
    <source>
        <dbReference type="EMBL" id="GAI19127.1"/>
    </source>
</evidence>
<evidence type="ECO:0000259" key="1">
    <source>
        <dbReference type="Pfam" id="PF18765"/>
    </source>
</evidence>
<organism evidence="2">
    <name type="scientific">marine sediment metagenome</name>
    <dbReference type="NCBI Taxonomy" id="412755"/>
    <lineage>
        <taxon>unclassified sequences</taxon>
        <taxon>metagenomes</taxon>
        <taxon>ecological metagenomes</taxon>
    </lineage>
</organism>
<comment type="caution">
    <text evidence="2">The sequence shown here is derived from an EMBL/GenBank/DDBJ whole genome shotgun (WGS) entry which is preliminary data.</text>
</comment>
<accession>X1LIE5</accession>
<dbReference type="Gene3D" id="3.30.460.10">
    <property type="entry name" value="Beta Polymerase, domain 2"/>
    <property type="match status" value="1"/>
</dbReference>
<dbReference type="InterPro" id="IPR041633">
    <property type="entry name" value="Polbeta"/>
</dbReference>
<dbReference type="SUPFAM" id="SSF81301">
    <property type="entry name" value="Nucleotidyltransferase"/>
    <property type="match status" value="1"/>
</dbReference>
<sequence length="119" mass="12902">AGIGDILRSALAPLVDNISIALIYGSVARGSEYQSSDVDILVVGEVTFAEVVERLSPAQETLGREINPTVYPPAEFKSKIAEGHHFLKSVLSGSKIYLIGDEHELARLVEKRLADRTPD</sequence>
<dbReference type="EMBL" id="BARV01020975">
    <property type="protein sequence ID" value="GAI19127.1"/>
    <property type="molecule type" value="Genomic_DNA"/>
</dbReference>
<feature type="domain" description="Polymerase beta nucleotidyltransferase" evidence="1">
    <location>
        <begin position="16"/>
        <end position="65"/>
    </location>
</feature>